<feature type="region of interest" description="Disordered" evidence="1">
    <location>
        <begin position="12"/>
        <end position="57"/>
    </location>
</feature>
<organism evidence="2 3">
    <name type="scientific">Colletotrichum shisoi</name>
    <dbReference type="NCBI Taxonomy" id="2078593"/>
    <lineage>
        <taxon>Eukaryota</taxon>
        <taxon>Fungi</taxon>
        <taxon>Dikarya</taxon>
        <taxon>Ascomycota</taxon>
        <taxon>Pezizomycotina</taxon>
        <taxon>Sordariomycetes</taxon>
        <taxon>Hypocreomycetidae</taxon>
        <taxon>Glomerellales</taxon>
        <taxon>Glomerellaceae</taxon>
        <taxon>Colletotrichum</taxon>
        <taxon>Colletotrichum destructivum species complex</taxon>
    </lineage>
</organism>
<evidence type="ECO:0000313" key="3">
    <source>
        <dbReference type="Proteomes" id="UP000326340"/>
    </source>
</evidence>
<comment type="caution">
    <text evidence="2">The sequence shown here is derived from an EMBL/GenBank/DDBJ whole genome shotgun (WGS) entry which is preliminary data.</text>
</comment>
<evidence type="ECO:0000256" key="1">
    <source>
        <dbReference type="SAM" id="MobiDB-lite"/>
    </source>
</evidence>
<keyword evidence="3" id="KW-1185">Reference proteome</keyword>
<evidence type="ECO:0000313" key="2">
    <source>
        <dbReference type="EMBL" id="TQN72979.1"/>
    </source>
</evidence>
<feature type="non-terminal residue" evidence="2">
    <location>
        <position position="1"/>
    </location>
</feature>
<proteinExistence type="predicted"/>
<gene>
    <name evidence="2" type="ORF">CSHISOI_02483</name>
</gene>
<sequence>PHPPPHTVCRWLSTTGPPVSIQPAHQSTRCASQSLPPPRSPKSKSQPRQSDLTQPSSTVTVPSPFALFSLPFWLGLVSLFRLHALGEGLGPVSLNSHRTAPSTTTAPAPAAAALSATLLRGTHPSILLLRVVPPLFLSFNLFSTLILSTQTTLSFLAFGRNTRIPSHPTSLDSIQPLEPSHSSPSTRRNRTALLPSTPSALSLRFLGHTSRSLENFSTTRLQDTFVTVTTTSILQTVTAGDPAIRFVLRSHAFSTPCPLSQSRLPRRVSSSTSLRSLDPITHCPPTDDHATTSRCFRGSFDGWLLCV</sequence>
<reference evidence="2 3" key="1">
    <citation type="journal article" date="2019" name="Sci. Rep.">
        <title>Colletotrichum shisoi sp. nov., an anthracnose pathogen of Perilla frutescens in Japan: molecular phylogenetic, morphological and genomic evidence.</title>
        <authorList>
            <person name="Gan P."/>
            <person name="Tsushima A."/>
            <person name="Hiroyama R."/>
            <person name="Narusaka M."/>
            <person name="Takano Y."/>
            <person name="Narusaka Y."/>
            <person name="Kawaradani M."/>
            <person name="Damm U."/>
            <person name="Shirasu K."/>
        </authorList>
    </citation>
    <scope>NUCLEOTIDE SEQUENCE [LARGE SCALE GENOMIC DNA]</scope>
    <source>
        <strain evidence="2 3">PG-2018a</strain>
    </source>
</reference>
<dbReference type="AlphaFoldDB" id="A0A5Q4C288"/>
<accession>A0A5Q4C288</accession>
<protein>
    <submittedName>
        <fullName evidence="2">Uncharacterized protein</fullName>
    </submittedName>
</protein>
<feature type="region of interest" description="Disordered" evidence="1">
    <location>
        <begin position="167"/>
        <end position="192"/>
    </location>
</feature>
<feature type="compositionally biased region" description="Polar residues" evidence="1">
    <location>
        <begin position="12"/>
        <end position="31"/>
    </location>
</feature>
<dbReference type="EMBL" id="PUHP01000130">
    <property type="protein sequence ID" value="TQN72979.1"/>
    <property type="molecule type" value="Genomic_DNA"/>
</dbReference>
<dbReference type="Proteomes" id="UP000326340">
    <property type="component" value="Unassembled WGS sequence"/>
</dbReference>
<name>A0A5Q4C288_9PEZI</name>